<dbReference type="InterPro" id="IPR030374">
    <property type="entry name" value="PABS"/>
</dbReference>
<accession>A0A537J0P5</accession>
<dbReference type="EC" id="2.5.1.16" evidence="4"/>
<evidence type="ECO:0000256" key="6">
    <source>
        <dbReference type="RuleBase" id="RU003836"/>
    </source>
</evidence>
<dbReference type="PANTHER" id="PTHR11558:SF11">
    <property type="entry name" value="SPERMIDINE SYNTHASE"/>
    <property type="match status" value="1"/>
</dbReference>
<dbReference type="GO" id="GO:0004766">
    <property type="term" value="F:spermidine synthase activity"/>
    <property type="evidence" value="ECO:0007669"/>
    <property type="project" value="UniProtKB-UniRule"/>
</dbReference>
<evidence type="ECO:0000313" key="10">
    <source>
        <dbReference type="Proteomes" id="UP000318834"/>
    </source>
</evidence>
<dbReference type="Gene3D" id="2.30.140.10">
    <property type="entry name" value="Spermidine synthase, tetramerisation domain"/>
    <property type="match status" value="1"/>
</dbReference>
<comment type="function">
    <text evidence="4">Catalyzes the irreversible transfer of a propylamine group from the amino donor S-adenosylmethioninamine (decarboxy-AdoMet) to putrescine (1,4-diaminobutane) to yield spermidine.</text>
</comment>
<dbReference type="InterPro" id="IPR001045">
    <property type="entry name" value="Spermi_synthase"/>
</dbReference>
<sequence>MVASLGGIPMEWIVDLVGPGVAQAMQVDAILYDGRSAFQRIQVAASRLFGRMLVLDDAIQTTERDEYTYHEMLVHLPVVTHPSPRRALIIGGGDGGTLEESLKHPLEHVTMVEIDRDVVEVCRRFLPGISGAAFDDPRTRLLVEDGIAYVRTARERFDVILVDSTDPKGPGVALFSQEFYAACATLLSDDGLLVAQSGSLLYQRDLIEMVRHHLHAVFPIVGTYWAPVPAYPGVLWSFSYGSKRFDPGRVAGDTIRHRLTSVQTRFYGPATHAAGLQLPALL</sequence>
<evidence type="ECO:0000259" key="8">
    <source>
        <dbReference type="PROSITE" id="PS51006"/>
    </source>
</evidence>
<evidence type="ECO:0000313" key="9">
    <source>
        <dbReference type="EMBL" id="TMI77134.1"/>
    </source>
</evidence>
<feature type="domain" description="PABS" evidence="8">
    <location>
        <begin position="10"/>
        <end position="243"/>
    </location>
</feature>
<dbReference type="EMBL" id="VBAP01000006">
    <property type="protein sequence ID" value="TMI77134.1"/>
    <property type="molecule type" value="Genomic_DNA"/>
</dbReference>
<comment type="pathway">
    <text evidence="4">Amine and polyamine biosynthesis; spermidine biosynthesis; spermidine from putrescine: step 1/1.</text>
</comment>
<feature type="binding site" evidence="4">
    <location>
        <position position="39"/>
    </location>
    <ligand>
        <name>S-methyl-5'-thioadenosine</name>
        <dbReference type="ChEBI" id="CHEBI:17509"/>
    </ligand>
</feature>
<dbReference type="GO" id="GO:0008295">
    <property type="term" value="P:spermidine biosynthetic process"/>
    <property type="evidence" value="ECO:0007669"/>
    <property type="project" value="UniProtKB-UniRule"/>
</dbReference>
<feature type="binding site" evidence="4">
    <location>
        <position position="113"/>
    </location>
    <ligand>
        <name>S-methyl-5'-thioadenosine</name>
        <dbReference type="ChEBI" id="CHEBI:17509"/>
    </ligand>
</feature>
<evidence type="ECO:0000256" key="3">
    <source>
        <dbReference type="ARBA" id="ARBA00023115"/>
    </source>
</evidence>
<protein>
    <recommendedName>
        <fullName evidence="4">Polyamine aminopropyltransferase</fullName>
    </recommendedName>
    <alternativeName>
        <fullName evidence="4">Putrescine aminopropyltransferase</fullName>
        <shortName evidence="4">PAPT</shortName>
    </alternativeName>
    <alternativeName>
        <fullName evidence="4">Spermidine synthase</fullName>
        <shortName evidence="4">SPDS</shortName>
        <shortName evidence="4">SPDSY</shortName>
        <ecNumber evidence="4">2.5.1.16</ecNumber>
    </alternativeName>
</protein>
<feature type="binding site" evidence="4">
    <location>
        <begin position="163"/>
        <end position="166"/>
    </location>
    <ligand>
        <name>spermidine</name>
        <dbReference type="ChEBI" id="CHEBI:57834"/>
    </ligand>
</feature>
<dbReference type="SUPFAM" id="SSF53335">
    <property type="entry name" value="S-adenosyl-L-methionine-dependent methyltransferases"/>
    <property type="match status" value="1"/>
</dbReference>
<dbReference type="UniPathway" id="UPA00248">
    <property type="reaction ID" value="UER00314"/>
</dbReference>
<dbReference type="InterPro" id="IPR029063">
    <property type="entry name" value="SAM-dependent_MTases_sf"/>
</dbReference>
<dbReference type="AlphaFoldDB" id="A0A537J0P5"/>
<proteinExistence type="inferred from homology"/>
<dbReference type="InterPro" id="IPR037163">
    <property type="entry name" value="Spermidine_synt_N_sf"/>
</dbReference>
<comment type="caution">
    <text evidence="9">The sequence shown here is derived from an EMBL/GenBank/DDBJ whole genome shotgun (WGS) entry which is preliminary data.</text>
</comment>
<evidence type="ECO:0000256" key="1">
    <source>
        <dbReference type="ARBA" id="ARBA00007867"/>
    </source>
</evidence>
<feature type="binding site" evidence="4">
    <location>
        <position position="170"/>
    </location>
    <ligand>
        <name>S-methyl-5'-thioadenosine</name>
        <dbReference type="ChEBI" id="CHEBI:17509"/>
    </ligand>
</feature>
<dbReference type="HAMAP" id="MF_00198">
    <property type="entry name" value="Spermidine_synth"/>
    <property type="match status" value="1"/>
</dbReference>
<dbReference type="PROSITE" id="PS01330">
    <property type="entry name" value="PABS_1"/>
    <property type="match status" value="1"/>
</dbReference>
<keyword evidence="4 7" id="KW-0745">Spermidine biosynthesis</keyword>
<comment type="catalytic activity">
    <reaction evidence="4 7">
        <text>S-adenosyl 3-(methylsulfanyl)propylamine + putrescine = S-methyl-5'-thioadenosine + spermidine + H(+)</text>
        <dbReference type="Rhea" id="RHEA:12721"/>
        <dbReference type="ChEBI" id="CHEBI:15378"/>
        <dbReference type="ChEBI" id="CHEBI:17509"/>
        <dbReference type="ChEBI" id="CHEBI:57443"/>
        <dbReference type="ChEBI" id="CHEBI:57834"/>
        <dbReference type="ChEBI" id="CHEBI:326268"/>
        <dbReference type="EC" id="2.5.1.16"/>
    </reaction>
</comment>
<evidence type="ECO:0000256" key="4">
    <source>
        <dbReference type="HAMAP-Rule" id="MF_00198"/>
    </source>
</evidence>
<dbReference type="InterPro" id="IPR030373">
    <property type="entry name" value="PABS_CS"/>
</dbReference>
<evidence type="ECO:0000256" key="2">
    <source>
        <dbReference type="ARBA" id="ARBA00022679"/>
    </source>
</evidence>
<feature type="binding site" evidence="4">
    <location>
        <position position="70"/>
    </location>
    <ligand>
        <name>spermidine</name>
        <dbReference type="ChEBI" id="CHEBI:57834"/>
    </ligand>
</feature>
<keyword evidence="3 4" id="KW-0620">Polyamine biosynthesis</keyword>
<dbReference type="PROSITE" id="PS51006">
    <property type="entry name" value="PABS_2"/>
    <property type="match status" value="1"/>
</dbReference>
<reference evidence="9 10" key="1">
    <citation type="journal article" date="2019" name="Nat. Microbiol.">
        <title>Mediterranean grassland soil C-N compound turnover is dependent on rainfall and depth, and is mediated by genomically divergent microorganisms.</title>
        <authorList>
            <person name="Diamond S."/>
            <person name="Andeer P.F."/>
            <person name="Li Z."/>
            <person name="Crits-Christoph A."/>
            <person name="Burstein D."/>
            <person name="Anantharaman K."/>
            <person name="Lane K.R."/>
            <person name="Thomas B.C."/>
            <person name="Pan C."/>
            <person name="Northen T.R."/>
            <person name="Banfield J.F."/>
        </authorList>
    </citation>
    <scope>NUCLEOTIDE SEQUENCE [LARGE SCALE GENOMIC DNA]</scope>
    <source>
        <strain evidence="9">NP_8</strain>
    </source>
</reference>
<dbReference type="Pfam" id="PF17284">
    <property type="entry name" value="Spermine_synt_N"/>
    <property type="match status" value="1"/>
</dbReference>
<feature type="binding site" evidence="4">
    <location>
        <position position="94"/>
    </location>
    <ligand>
        <name>spermidine</name>
        <dbReference type="ChEBI" id="CHEBI:57834"/>
    </ligand>
</feature>
<comment type="similarity">
    <text evidence="1 4 6">Belongs to the spermidine/spermine synthase family.</text>
</comment>
<organism evidence="9 10">
    <name type="scientific">Candidatus Segetimicrobium genomatis</name>
    <dbReference type="NCBI Taxonomy" id="2569760"/>
    <lineage>
        <taxon>Bacteria</taxon>
        <taxon>Bacillati</taxon>
        <taxon>Candidatus Sysuimicrobiota</taxon>
        <taxon>Candidatus Sysuimicrobiia</taxon>
        <taxon>Candidatus Sysuimicrobiales</taxon>
        <taxon>Candidatus Segetimicrobiaceae</taxon>
        <taxon>Candidatus Segetimicrobium</taxon>
    </lineage>
</organism>
<evidence type="ECO:0000256" key="7">
    <source>
        <dbReference type="RuleBase" id="RU003837"/>
    </source>
</evidence>
<dbReference type="PANTHER" id="PTHR11558">
    <property type="entry name" value="SPERMIDINE/SPERMINE SYNTHASE"/>
    <property type="match status" value="1"/>
</dbReference>
<gene>
    <name evidence="4 9" type="primary">speE</name>
    <name evidence="9" type="ORF">E6H05_01130</name>
</gene>
<dbReference type="CDD" id="cd02440">
    <property type="entry name" value="AdoMet_MTases"/>
    <property type="match status" value="1"/>
</dbReference>
<dbReference type="NCBIfam" id="NF002010">
    <property type="entry name" value="PRK00811.1"/>
    <property type="match status" value="1"/>
</dbReference>
<dbReference type="Proteomes" id="UP000318834">
    <property type="component" value="Unassembled WGS sequence"/>
</dbReference>
<dbReference type="NCBIfam" id="TIGR00417">
    <property type="entry name" value="speE"/>
    <property type="match status" value="1"/>
</dbReference>
<dbReference type="Gene3D" id="3.40.50.150">
    <property type="entry name" value="Vaccinia Virus protein VP39"/>
    <property type="match status" value="1"/>
</dbReference>
<comment type="subunit">
    <text evidence="4">Homodimer or homotetramer.</text>
</comment>
<feature type="active site" description="Proton acceptor" evidence="4 5">
    <location>
        <position position="163"/>
    </location>
</feature>
<keyword evidence="2 4" id="KW-0808">Transferase</keyword>
<dbReference type="Pfam" id="PF01564">
    <property type="entry name" value="Spermine_synth"/>
    <property type="match status" value="1"/>
</dbReference>
<evidence type="ECO:0000256" key="5">
    <source>
        <dbReference type="PROSITE-ProRule" id="PRU00354"/>
    </source>
</evidence>
<dbReference type="InterPro" id="IPR035246">
    <property type="entry name" value="Spermidine_synt_N"/>
</dbReference>
<feature type="binding site" evidence="4">
    <location>
        <begin position="145"/>
        <end position="146"/>
    </location>
    <ligand>
        <name>S-methyl-5'-thioadenosine</name>
        <dbReference type="ChEBI" id="CHEBI:17509"/>
    </ligand>
</feature>
<name>A0A537J0P5_9BACT</name>